<feature type="compositionally biased region" description="Basic and acidic residues" evidence="1">
    <location>
        <begin position="19"/>
        <end position="29"/>
    </location>
</feature>
<feature type="compositionally biased region" description="Basic and acidic residues" evidence="1">
    <location>
        <begin position="1"/>
        <end position="11"/>
    </location>
</feature>
<dbReference type="EMBL" id="BQXS01009749">
    <property type="protein sequence ID" value="GKT31833.1"/>
    <property type="molecule type" value="Genomic_DNA"/>
</dbReference>
<evidence type="ECO:0000313" key="2">
    <source>
        <dbReference type="EMBL" id="GKT31833.1"/>
    </source>
</evidence>
<name>A0ABQ5KH27_9EUKA</name>
<keyword evidence="3" id="KW-1185">Reference proteome</keyword>
<comment type="caution">
    <text evidence="2">The sequence shown here is derived from an EMBL/GenBank/DDBJ whole genome shotgun (WGS) entry which is preliminary data.</text>
</comment>
<feature type="compositionally biased region" description="Polar residues" evidence="1">
    <location>
        <begin position="31"/>
        <end position="41"/>
    </location>
</feature>
<gene>
    <name evidence="2" type="ORF">ADUPG1_006173</name>
</gene>
<organism evidence="2 3">
    <name type="scientific">Aduncisulcus paluster</name>
    <dbReference type="NCBI Taxonomy" id="2918883"/>
    <lineage>
        <taxon>Eukaryota</taxon>
        <taxon>Metamonada</taxon>
        <taxon>Carpediemonas-like organisms</taxon>
        <taxon>Aduncisulcus</taxon>
    </lineage>
</organism>
<sequence length="73" mass="8076">MEPAKEEKSDSSELSSQSLHDEPHLEKLDYVSSSASTQMIQSDEAEKEGDSFQDRDPGSAISLCSEESPQSRR</sequence>
<feature type="region of interest" description="Disordered" evidence="1">
    <location>
        <begin position="1"/>
        <end position="73"/>
    </location>
</feature>
<accession>A0ABQ5KH27</accession>
<evidence type="ECO:0000256" key="1">
    <source>
        <dbReference type="SAM" id="MobiDB-lite"/>
    </source>
</evidence>
<evidence type="ECO:0000313" key="3">
    <source>
        <dbReference type="Proteomes" id="UP001057375"/>
    </source>
</evidence>
<proteinExistence type="predicted"/>
<reference evidence="2" key="1">
    <citation type="submission" date="2022-03" db="EMBL/GenBank/DDBJ databases">
        <title>Draft genome sequence of Aduncisulcus paluster, a free-living microaerophilic Fornicata.</title>
        <authorList>
            <person name="Yuyama I."/>
            <person name="Kume K."/>
            <person name="Tamura T."/>
            <person name="Inagaki Y."/>
            <person name="Hashimoto T."/>
        </authorList>
    </citation>
    <scope>NUCLEOTIDE SEQUENCE</scope>
    <source>
        <strain evidence="2">NY0171</strain>
    </source>
</reference>
<protein>
    <submittedName>
        <fullName evidence="2">Uncharacterized protein</fullName>
    </submittedName>
</protein>
<feature type="compositionally biased region" description="Basic and acidic residues" evidence="1">
    <location>
        <begin position="48"/>
        <end position="57"/>
    </location>
</feature>
<dbReference type="Proteomes" id="UP001057375">
    <property type="component" value="Unassembled WGS sequence"/>
</dbReference>